<sequence>MTAICAAAAMLLGGIATAQSASAASTEVAGGAIGPGRDMAVKSIAMTDDHGQDGSNPLVTMSVIDPDDPTGYVRILLPNGQCLTDQWTYNNPGSFGDRVRDQIGQTCSSVNTKQQFMIEPIVEEPRGDSAPGENRHQFRIVSATTGNCFFSYRDGLNGVGNIEAWDTRAANRPARGFIECGADAYWKPNAVGKTGQIKVDIDPDAQSFGVYNDQTDSQGWWIHWSWLLQRAAVQGAYDCASNGGSTCEVRLPGSSAWLAATDSAVTASGTQSQRLIGCGSGVEGVGNPQEFNNGPSPEEKTVASSITSSHQRTVSDGHTFSISAGVKGGVKDVWEASGSVTYTYDHKEATTVADSRTSQTSSTVSIPPYQYFMYAWTETVYTLEGDWKYGIRGYDSGYVSHVSSTYPASVGGLDVQVAAPTITQTKKSCLAGPAATNDAPPTLAASADQCAAGSASMPEPLVGTTVHACPGTWNIPASTDPAGSTDPVWGYQWYYVDAAGTATDIPGATRATFVIQQESLLDAHRFLGVRVWELGDTYRLQSQPAVAPATLSLHSTTEEPEAEPRAAASAAAEPVAASYVGGVLSAEQGNEVDRMLVADADLDGNPADGSGVDLAVVDGELPTGLSLDPSGRLTGTAATAGEFAFTVANSAGAGEQAAFVFTVHAASAALADTATIDAVAGEALAVDLVETSTATLDLQVVGGSLSPGITLDASTGRLTGTPESVGVRVFTVADAADPFAVAREYTLDVAAGASVLTAVSLADATVGEVYRAPLAASVGQGAVFGTPDDAVDLGGLWVDAHTGELAGTPTRAGEYRVTVTDITRVGVASEEYTIRVVAAEDGGDSGDSDGGSGDGGSSGDEQADASTTGDLAVTGADAAAFAPVAGIALALLTTGAVVLLVRRSRTRS</sequence>
<keyword evidence="3" id="KW-0732">Signal</keyword>
<protein>
    <submittedName>
        <fullName evidence="4">Ig domain-containing protein</fullName>
    </submittedName>
</protein>
<feature type="transmembrane region" description="Helical" evidence="2">
    <location>
        <begin position="880"/>
        <end position="901"/>
    </location>
</feature>
<feature type="signal peptide" evidence="3">
    <location>
        <begin position="1"/>
        <end position="23"/>
    </location>
</feature>
<dbReference type="InterPro" id="IPR013783">
    <property type="entry name" value="Ig-like_fold"/>
</dbReference>
<dbReference type="SUPFAM" id="SSF56973">
    <property type="entry name" value="Aerolisin/ETX pore-forming domain"/>
    <property type="match status" value="1"/>
</dbReference>
<dbReference type="Gene3D" id="2.60.40.10">
    <property type="entry name" value="Immunoglobulins"/>
    <property type="match status" value="3"/>
</dbReference>
<evidence type="ECO:0000256" key="1">
    <source>
        <dbReference type="SAM" id="MobiDB-lite"/>
    </source>
</evidence>
<feature type="compositionally biased region" description="Polar residues" evidence="1">
    <location>
        <begin position="302"/>
        <end position="312"/>
    </location>
</feature>
<keyword evidence="2" id="KW-1133">Transmembrane helix</keyword>
<name>A0ABU5N3E7_9MICO</name>
<dbReference type="Gene3D" id="2.170.15.10">
    <property type="entry name" value="Proaerolysin, chain A, domain 3"/>
    <property type="match status" value="1"/>
</dbReference>
<accession>A0ABU5N3E7</accession>
<dbReference type="Pfam" id="PF05345">
    <property type="entry name" value="He_PIG"/>
    <property type="match status" value="2"/>
</dbReference>
<dbReference type="EMBL" id="JAWJYN010000001">
    <property type="protein sequence ID" value="MDZ8160613.1"/>
    <property type="molecule type" value="Genomic_DNA"/>
</dbReference>
<dbReference type="Proteomes" id="UP001291912">
    <property type="component" value="Unassembled WGS sequence"/>
</dbReference>
<feature type="chain" id="PRO_5045568532" evidence="3">
    <location>
        <begin position="24"/>
        <end position="908"/>
    </location>
</feature>
<proteinExistence type="predicted"/>
<comment type="caution">
    <text evidence="4">The sequence shown here is derived from an EMBL/GenBank/DDBJ whole genome shotgun (WGS) entry which is preliminary data.</text>
</comment>
<organism evidence="4 5">
    <name type="scientific">Microbacterium aquimaris</name>
    <dbReference type="NCBI Taxonomy" id="459816"/>
    <lineage>
        <taxon>Bacteria</taxon>
        <taxon>Bacillati</taxon>
        <taxon>Actinomycetota</taxon>
        <taxon>Actinomycetes</taxon>
        <taxon>Micrococcales</taxon>
        <taxon>Microbacteriaceae</taxon>
        <taxon>Microbacterium</taxon>
    </lineage>
</organism>
<evidence type="ECO:0000313" key="4">
    <source>
        <dbReference type="EMBL" id="MDZ8160613.1"/>
    </source>
</evidence>
<evidence type="ECO:0000256" key="3">
    <source>
        <dbReference type="SAM" id="SignalP"/>
    </source>
</evidence>
<keyword evidence="5" id="KW-1185">Reference proteome</keyword>
<evidence type="ECO:0000256" key="2">
    <source>
        <dbReference type="SAM" id="Phobius"/>
    </source>
</evidence>
<keyword evidence="2" id="KW-0472">Membrane</keyword>
<gene>
    <name evidence="4" type="ORF">R2Q92_02115</name>
</gene>
<feature type="region of interest" description="Disordered" evidence="1">
    <location>
        <begin position="839"/>
        <end position="867"/>
    </location>
</feature>
<keyword evidence="2" id="KW-0812">Transmembrane</keyword>
<feature type="compositionally biased region" description="Gly residues" evidence="1">
    <location>
        <begin position="848"/>
        <end position="858"/>
    </location>
</feature>
<reference evidence="4 5" key="1">
    <citation type="submission" date="2023-10" db="EMBL/GenBank/DDBJ databases">
        <title>Microbacterium xanthum sp. nov., isolated from seaweed.</title>
        <authorList>
            <person name="Lee S.D."/>
        </authorList>
    </citation>
    <scope>NUCLEOTIDE SEQUENCE [LARGE SCALE GENOMIC DNA]</scope>
    <source>
        <strain evidence="4 5">KCTC 19124</strain>
    </source>
</reference>
<evidence type="ECO:0000313" key="5">
    <source>
        <dbReference type="Proteomes" id="UP001291912"/>
    </source>
</evidence>
<feature type="region of interest" description="Disordered" evidence="1">
    <location>
        <begin position="288"/>
        <end position="312"/>
    </location>
</feature>
<dbReference type="RefSeq" id="WP_194423313.1">
    <property type="nucleotide sequence ID" value="NZ_BAAAPT010000001.1"/>
</dbReference>